<keyword evidence="3" id="KW-1185">Reference proteome</keyword>
<dbReference type="RefSeq" id="WP_269427418.1">
    <property type="nucleotide sequence ID" value="NZ_JAPWGM010000003.1"/>
</dbReference>
<comment type="caution">
    <text evidence="2">The sequence shown here is derived from an EMBL/GenBank/DDBJ whole genome shotgun (WGS) entry which is preliminary data.</text>
</comment>
<keyword evidence="1" id="KW-1133">Transmembrane helix</keyword>
<proteinExistence type="predicted"/>
<sequence>MKTSVKIILCSGILIHYLLLFIINVDTTLDCVVNNKGILLVEMEKSTYQPVKKKIDVILGRDKYNFNDYINYYLAYTGTETGYGFFAPNVPTSYKLVFEYTLKDHSKVTMIPQISSHEIGLRLCNYYETIGKTNVEILRNALIKFMLQEQMKGLNNVVSAKAIFGLVLTPALKNYSQSNQTAYQFLYAYEYNIQSK</sequence>
<feature type="transmembrane region" description="Helical" evidence="1">
    <location>
        <begin position="7"/>
        <end position="25"/>
    </location>
</feature>
<gene>
    <name evidence="2" type="ORF">O0955_10075</name>
</gene>
<dbReference type="Proteomes" id="UP001144347">
    <property type="component" value="Unassembled WGS sequence"/>
</dbReference>
<dbReference type="EMBL" id="JAPWGM010000003">
    <property type="protein sequence ID" value="MCZ4244349.1"/>
    <property type="molecule type" value="Genomic_DNA"/>
</dbReference>
<evidence type="ECO:0000313" key="2">
    <source>
        <dbReference type="EMBL" id="MCZ4244349.1"/>
    </source>
</evidence>
<reference evidence="2" key="1">
    <citation type="submission" date="2022-12" db="EMBL/GenBank/DDBJ databases">
        <title>Genome sequence of HCMS5-2.</title>
        <authorList>
            <person name="Woo H."/>
        </authorList>
    </citation>
    <scope>NUCLEOTIDE SEQUENCE</scope>
    <source>
        <strain evidence="2">HCMS5-2</strain>
    </source>
</reference>
<name>A0ABT4LC35_9SPHI</name>
<accession>A0ABT4LC35</accession>
<keyword evidence="1" id="KW-0812">Transmembrane</keyword>
<protein>
    <submittedName>
        <fullName evidence="2">Uncharacterized protein</fullName>
    </submittedName>
</protein>
<evidence type="ECO:0000256" key="1">
    <source>
        <dbReference type="SAM" id="Phobius"/>
    </source>
</evidence>
<evidence type="ECO:0000313" key="3">
    <source>
        <dbReference type="Proteomes" id="UP001144347"/>
    </source>
</evidence>
<keyword evidence="1" id="KW-0472">Membrane</keyword>
<organism evidence="2 3">
    <name type="scientific">Pedobacter punctiformis</name>
    <dbReference type="NCBI Taxonomy" id="3004097"/>
    <lineage>
        <taxon>Bacteria</taxon>
        <taxon>Pseudomonadati</taxon>
        <taxon>Bacteroidota</taxon>
        <taxon>Sphingobacteriia</taxon>
        <taxon>Sphingobacteriales</taxon>
        <taxon>Sphingobacteriaceae</taxon>
        <taxon>Pedobacter</taxon>
    </lineage>
</organism>